<proteinExistence type="predicted"/>
<dbReference type="AlphaFoldDB" id="A0A6C0DTC9"/>
<dbReference type="EMBL" id="MN739669">
    <property type="protein sequence ID" value="QHT19771.1"/>
    <property type="molecule type" value="Genomic_DNA"/>
</dbReference>
<reference evidence="1" key="1">
    <citation type="journal article" date="2020" name="Nature">
        <title>Giant virus diversity and host interactions through global metagenomics.</title>
        <authorList>
            <person name="Schulz F."/>
            <person name="Roux S."/>
            <person name="Paez-Espino D."/>
            <person name="Jungbluth S."/>
            <person name="Walsh D.A."/>
            <person name="Denef V.J."/>
            <person name="McMahon K.D."/>
            <person name="Konstantinidis K.T."/>
            <person name="Eloe-Fadrosh E.A."/>
            <person name="Kyrpides N.C."/>
            <person name="Woyke T."/>
        </authorList>
    </citation>
    <scope>NUCLEOTIDE SEQUENCE</scope>
    <source>
        <strain evidence="1">GVMAG-M-3300023174-5</strain>
    </source>
</reference>
<protein>
    <submittedName>
        <fullName evidence="1">Uncharacterized protein</fullName>
    </submittedName>
</protein>
<sequence>MSKNKIVLCEIYHYAIHGRPEKINKDVIGHWIVIDHFDNVCPLEVTGPLGGYDSDGSYWSDDWFEDDIPINDAMEMHQAKYISYINSHQLERKKHPTIRNYLQIVSKSNYIQPQIAEIVQLNNGNDEIFYYSVAIIKTHWLRLVQRNWKRVFKERKRIISLRGNPRALYYREVHGKWPNNCIHYPYLNGMLSSLNLKSLTSF</sequence>
<name>A0A6C0DTC9_9ZZZZ</name>
<accession>A0A6C0DTC9</accession>
<organism evidence="1">
    <name type="scientific">viral metagenome</name>
    <dbReference type="NCBI Taxonomy" id="1070528"/>
    <lineage>
        <taxon>unclassified sequences</taxon>
        <taxon>metagenomes</taxon>
        <taxon>organismal metagenomes</taxon>
    </lineage>
</organism>
<evidence type="ECO:0000313" key="1">
    <source>
        <dbReference type="EMBL" id="QHT19771.1"/>
    </source>
</evidence>